<organism evidence="5 6">
    <name type="scientific">Racocetra fulgida</name>
    <dbReference type="NCBI Taxonomy" id="60492"/>
    <lineage>
        <taxon>Eukaryota</taxon>
        <taxon>Fungi</taxon>
        <taxon>Fungi incertae sedis</taxon>
        <taxon>Mucoromycota</taxon>
        <taxon>Glomeromycotina</taxon>
        <taxon>Glomeromycetes</taxon>
        <taxon>Diversisporales</taxon>
        <taxon>Gigasporaceae</taxon>
        <taxon>Racocetra</taxon>
    </lineage>
</organism>
<evidence type="ECO:0000256" key="3">
    <source>
        <dbReference type="ARBA" id="ARBA00022837"/>
    </source>
</evidence>
<protein>
    <submittedName>
        <fullName evidence="5">3598_t:CDS:1</fullName>
    </submittedName>
</protein>
<evidence type="ECO:0000259" key="4">
    <source>
        <dbReference type="PROSITE" id="PS50222"/>
    </source>
</evidence>
<dbReference type="Gene3D" id="1.10.238.10">
    <property type="entry name" value="EF-hand"/>
    <property type="match status" value="1"/>
</dbReference>
<feature type="non-terminal residue" evidence="5">
    <location>
        <position position="1"/>
    </location>
</feature>
<keyword evidence="3" id="KW-0106">Calcium</keyword>
<evidence type="ECO:0000256" key="1">
    <source>
        <dbReference type="ARBA" id="ARBA00022729"/>
    </source>
</evidence>
<dbReference type="AlphaFoldDB" id="A0A9N9IB14"/>
<dbReference type="Pfam" id="PF13405">
    <property type="entry name" value="EF-hand_6"/>
    <property type="match status" value="1"/>
</dbReference>
<sequence>VPHPEEISDEDELYYLFSIHDTNQDGYLDGHELRGAFTDDHEDSDNTNVLKMEEIVEMIDHALLEDDMNNEFNGDLKLLFVNFLDAFFLPNGVGDTDAIIEDNERLEPRERRFAAGSEFDI</sequence>
<reference evidence="5" key="1">
    <citation type="submission" date="2021-06" db="EMBL/GenBank/DDBJ databases">
        <authorList>
            <person name="Kallberg Y."/>
            <person name="Tangrot J."/>
            <person name="Rosling A."/>
        </authorList>
    </citation>
    <scope>NUCLEOTIDE SEQUENCE</scope>
    <source>
        <strain evidence="5">IN212</strain>
    </source>
</reference>
<evidence type="ECO:0000256" key="2">
    <source>
        <dbReference type="ARBA" id="ARBA00022737"/>
    </source>
</evidence>
<keyword evidence="1" id="KW-0732">Signal</keyword>
<gene>
    <name evidence="5" type="ORF">RFULGI_LOCUS12009</name>
</gene>
<accession>A0A9N9IB14</accession>
<dbReference type="OrthoDB" id="289247at2759"/>
<dbReference type="SUPFAM" id="SSF47473">
    <property type="entry name" value="EF-hand"/>
    <property type="match status" value="1"/>
</dbReference>
<dbReference type="Proteomes" id="UP000789396">
    <property type="component" value="Unassembled WGS sequence"/>
</dbReference>
<feature type="non-terminal residue" evidence="5">
    <location>
        <position position="121"/>
    </location>
</feature>
<evidence type="ECO:0000313" key="5">
    <source>
        <dbReference type="EMBL" id="CAG8729371.1"/>
    </source>
</evidence>
<dbReference type="PANTHER" id="PTHR23104:SF1">
    <property type="entry name" value="EF-HAND DOMAIN-CONTAINING PROTEIN"/>
    <property type="match status" value="1"/>
</dbReference>
<dbReference type="GO" id="GO:0005509">
    <property type="term" value="F:calcium ion binding"/>
    <property type="evidence" value="ECO:0007669"/>
    <property type="project" value="InterPro"/>
</dbReference>
<evidence type="ECO:0000313" key="6">
    <source>
        <dbReference type="Proteomes" id="UP000789396"/>
    </source>
</evidence>
<comment type="caution">
    <text evidence="5">The sequence shown here is derived from an EMBL/GenBank/DDBJ whole genome shotgun (WGS) entry which is preliminary data.</text>
</comment>
<proteinExistence type="predicted"/>
<dbReference type="InterPro" id="IPR052110">
    <property type="entry name" value="MCFD2-like"/>
</dbReference>
<dbReference type="InterPro" id="IPR018247">
    <property type="entry name" value="EF_Hand_1_Ca_BS"/>
</dbReference>
<dbReference type="PANTHER" id="PTHR23104">
    <property type="entry name" value="MULTIPLE COAGULATION FACTOR DEFICIENCY PROTEIN 2 NEURAL STEM CELL DERIVED NEURONAL SURVIVAL PROTEIN"/>
    <property type="match status" value="1"/>
</dbReference>
<dbReference type="PROSITE" id="PS50222">
    <property type="entry name" value="EF_HAND_2"/>
    <property type="match status" value="1"/>
</dbReference>
<feature type="domain" description="EF-hand" evidence="4">
    <location>
        <begin position="8"/>
        <end position="43"/>
    </location>
</feature>
<dbReference type="EMBL" id="CAJVPZ010027775">
    <property type="protein sequence ID" value="CAG8729371.1"/>
    <property type="molecule type" value="Genomic_DNA"/>
</dbReference>
<dbReference type="InterPro" id="IPR002048">
    <property type="entry name" value="EF_hand_dom"/>
</dbReference>
<dbReference type="InterPro" id="IPR011992">
    <property type="entry name" value="EF-hand-dom_pair"/>
</dbReference>
<dbReference type="PROSITE" id="PS00018">
    <property type="entry name" value="EF_HAND_1"/>
    <property type="match status" value="1"/>
</dbReference>
<keyword evidence="2" id="KW-0677">Repeat</keyword>
<keyword evidence="6" id="KW-1185">Reference proteome</keyword>
<name>A0A9N9IB14_9GLOM</name>